<keyword evidence="3" id="KW-1185">Reference proteome</keyword>
<dbReference type="Proteomes" id="UP000247810">
    <property type="component" value="Unassembled WGS sequence"/>
</dbReference>
<evidence type="ECO:0000313" key="2">
    <source>
        <dbReference type="EMBL" id="PYH98609.1"/>
    </source>
</evidence>
<name>A0A319DMJ3_9EURO</name>
<accession>A0A319DMJ3</accession>
<dbReference type="AlphaFoldDB" id="A0A319DMJ3"/>
<dbReference type="VEuPathDB" id="FungiDB:BO71DRAFT_316062"/>
<dbReference type="STRING" id="1448320.A0A319DMJ3"/>
<feature type="non-terminal residue" evidence="2">
    <location>
        <position position="1"/>
    </location>
</feature>
<evidence type="ECO:0000313" key="3">
    <source>
        <dbReference type="Proteomes" id="UP000247810"/>
    </source>
</evidence>
<evidence type="ECO:0000256" key="1">
    <source>
        <dbReference type="SAM" id="MobiDB-lite"/>
    </source>
</evidence>
<proteinExistence type="predicted"/>
<sequence>WEPLPQAPILGSSSGNSTEKRDSELFSEAGSLQEKSLQDLSEEQAGDILNLVLVSSTEDPTEFISELERKIIPVGFGLSLGDLNKAFHIQNSTHNINTAETGIYYNTGSCQLFSVRLKKVQHQVIPGYIIFSKKIYYIQSLDNSRINFIIKTPNKYYNFINSLISNSLLAIKAAKNIYKLFTTSDKTKLKEYQDLVTRGGQYRIFFIISSI</sequence>
<reference evidence="2 3" key="1">
    <citation type="submission" date="2018-02" db="EMBL/GenBank/DDBJ databases">
        <title>The genomes of Aspergillus section Nigri reveals drivers in fungal speciation.</title>
        <authorList>
            <consortium name="DOE Joint Genome Institute"/>
            <person name="Vesth T.C."/>
            <person name="Nybo J."/>
            <person name="Theobald S."/>
            <person name="Brandl J."/>
            <person name="Frisvad J.C."/>
            <person name="Nielsen K.F."/>
            <person name="Lyhne E.K."/>
            <person name="Kogle M.E."/>
            <person name="Kuo A."/>
            <person name="Riley R."/>
            <person name="Clum A."/>
            <person name="Nolan M."/>
            <person name="Lipzen A."/>
            <person name="Salamov A."/>
            <person name="Henrissat B."/>
            <person name="Wiebenga A."/>
            <person name="De vries R.P."/>
            <person name="Grigoriev I.V."/>
            <person name="Mortensen U.H."/>
            <person name="Andersen M.R."/>
            <person name="Baker S.E."/>
        </authorList>
    </citation>
    <scope>NUCLEOTIDE SEQUENCE [LARGE SCALE GENOMIC DNA]</scope>
    <source>
        <strain evidence="2 3">CBS 707.79</strain>
    </source>
</reference>
<dbReference type="EMBL" id="KZ825810">
    <property type="protein sequence ID" value="PYH98609.1"/>
    <property type="molecule type" value="Genomic_DNA"/>
</dbReference>
<protein>
    <submittedName>
        <fullName evidence="2">Uncharacterized protein</fullName>
    </submittedName>
</protein>
<organism evidence="2 3">
    <name type="scientific">Aspergillus ellipticus CBS 707.79</name>
    <dbReference type="NCBI Taxonomy" id="1448320"/>
    <lineage>
        <taxon>Eukaryota</taxon>
        <taxon>Fungi</taxon>
        <taxon>Dikarya</taxon>
        <taxon>Ascomycota</taxon>
        <taxon>Pezizomycotina</taxon>
        <taxon>Eurotiomycetes</taxon>
        <taxon>Eurotiomycetidae</taxon>
        <taxon>Eurotiales</taxon>
        <taxon>Aspergillaceae</taxon>
        <taxon>Aspergillus</taxon>
        <taxon>Aspergillus subgen. Circumdati</taxon>
    </lineage>
</organism>
<feature type="region of interest" description="Disordered" evidence="1">
    <location>
        <begin position="1"/>
        <end position="30"/>
    </location>
</feature>
<gene>
    <name evidence="2" type="ORF">BO71DRAFT_316062</name>
</gene>